<comment type="similarity">
    <text evidence="3 4">In the C-terminal section; belongs to the PPC synthetase family.</text>
</comment>
<dbReference type="EC" id="6.3.2.5" evidence="3"/>
<comment type="similarity">
    <text evidence="3 4">In the N-terminal section; belongs to the HFCD (homo-oligomeric flavin containing Cys decarboxylase) superfamily.</text>
</comment>
<comment type="pathway">
    <text evidence="3 4">Cofactor biosynthesis; coenzyme A biosynthesis; CoA from (R)-pantothenate: step 2/5.</text>
</comment>
<comment type="function">
    <text evidence="3">Catalyzes two sequential steps in the biosynthesis of coenzyme A. In the first step cysteine is conjugated to 4'-phosphopantothenate to form 4-phosphopantothenoylcysteine. In the second step the latter compound is decarboxylated to form 4'-phosphopantotheine.</text>
</comment>
<comment type="catalytic activity">
    <reaction evidence="3 4">
        <text>(R)-4'-phosphopantothenate + L-cysteine + CTP = N-[(R)-4-phosphopantothenoyl]-L-cysteine + CMP + diphosphate + H(+)</text>
        <dbReference type="Rhea" id="RHEA:19397"/>
        <dbReference type="ChEBI" id="CHEBI:10986"/>
        <dbReference type="ChEBI" id="CHEBI:15378"/>
        <dbReference type="ChEBI" id="CHEBI:33019"/>
        <dbReference type="ChEBI" id="CHEBI:35235"/>
        <dbReference type="ChEBI" id="CHEBI:37563"/>
        <dbReference type="ChEBI" id="CHEBI:59458"/>
        <dbReference type="ChEBI" id="CHEBI:60377"/>
        <dbReference type="EC" id="6.3.2.5"/>
    </reaction>
</comment>
<feature type="domain" description="Flavoprotein" evidence="5">
    <location>
        <begin position="5"/>
        <end position="174"/>
    </location>
</feature>
<dbReference type="InterPro" id="IPR036551">
    <property type="entry name" value="Flavin_trans-like"/>
</dbReference>
<dbReference type="PANTHER" id="PTHR14359">
    <property type="entry name" value="HOMO-OLIGOMERIC FLAVIN CONTAINING CYS DECARBOXYLASE FAMILY"/>
    <property type="match status" value="1"/>
</dbReference>
<dbReference type="Pfam" id="PF02441">
    <property type="entry name" value="Flavoprotein"/>
    <property type="match status" value="1"/>
</dbReference>
<dbReference type="GO" id="GO:0015941">
    <property type="term" value="P:pantothenate catabolic process"/>
    <property type="evidence" value="ECO:0007669"/>
    <property type="project" value="InterPro"/>
</dbReference>
<sequence length="398" mass="43523">MLQGKTVVLAVTGGIAAYKIATLASMLRKQKANVEVLMTKNATNFITPITFESLTGNKCMVDTFDRNFEFHVEHVALAKKADIVLVAPATANVIGKLAGGIADDMLTTTVLACKCPKLIAPAMNTQMWENPIVQDNLKKLERFGHVIVPPATGYLACGDTGAGKMKEPETLLEYLLLWMAEPKDMSGRHVLVTAGPTQEPLDPVRFLTNHSTGKMGYALARHCARRGAKVTLISGPTQQRAPIGVDVIPVQTARQMFDAVCSHFEKTDIVIKAAAVADYRPAVVADEKIKKKPGEHSLVLERTDDILAWLGQHKRPDQFLCGFAMETQNLLENAREKLQRKNADLIVANSIRQEGAGFGGDTNIVTLVGHGYERALECMSKEDAAREIVNEILRLQKL</sequence>
<dbReference type="GO" id="GO:0004632">
    <property type="term" value="F:phosphopantothenate--cysteine ligase activity"/>
    <property type="evidence" value="ECO:0007669"/>
    <property type="project" value="UniProtKB-UniRule"/>
</dbReference>
<comment type="caution">
    <text evidence="7">The sequence shown here is derived from an EMBL/GenBank/DDBJ whole genome shotgun (WGS) entry which is preliminary data.</text>
</comment>
<dbReference type="SUPFAM" id="SSF52507">
    <property type="entry name" value="Homo-oligomeric flavin-containing Cys decarboxylases, HFCD"/>
    <property type="match status" value="1"/>
</dbReference>
<evidence type="ECO:0000259" key="6">
    <source>
        <dbReference type="Pfam" id="PF04127"/>
    </source>
</evidence>
<keyword evidence="2 3" id="KW-0456">Lyase</keyword>
<comment type="caution">
    <text evidence="3">Lacks conserved residue(s) required for the propagation of feature annotation.</text>
</comment>
<comment type="cofactor">
    <cofactor evidence="3">
        <name>FMN</name>
        <dbReference type="ChEBI" id="CHEBI:58210"/>
    </cofactor>
    <text evidence="3">Binds 1 FMN per subunit.</text>
</comment>
<keyword evidence="3" id="KW-0479">Metal-binding</keyword>
<keyword evidence="3" id="KW-0460">Magnesium</keyword>
<evidence type="ECO:0000256" key="4">
    <source>
        <dbReference type="RuleBase" id="RU364078"/>
    </source>
</evidence>
<keyword evidence="3 4" id="KW-0288">FMN</keyword>
<dbReference type="Gene3D" id="3.40.50.1950">
    <property type="entry name" value="Flavin prenyltransferase-like"/>
    <property type="match status" value="1"/>
</dbReference>
<dbReference type="EC" id="4.1.1.36" evidence="3"/>
<protein>
    <recommendedName>
        <fullName evidence="3">Coenzyme A biosynthesis bifunctional protein CoaBC</fullName>
    </recommendedName>
    <alternativeName>
        <fullName evidence="3">DNA/pantothenate metabolism flavoprotein</fullName>
    </alternativeName>
    <alternativeName>
        <fullName evidence="3">Phosphopantothenoylcysteine synthetase/decarboxylase</fullName>
        <shortName evidence="3">PPCS-PPCDC</shortName>
    </alternativeName>
    <domain>
        <recommendedName>
            <fullName evidence="3">Phosphopantothenoylcysteine decarboxylase</fullName>
            <shortName evidence="3">PPC decarboxylase</shortName>
            <shortName evidence="3">PPC-DC</shortName>
            <ecNumber evidence="3">4.1.1.36</ecNumber>
        </recommendedName>
        <alternativeName>
            <fullName evidence="3">CoaC</fullName>
        </alternativeName>
    </domain>
    <domain>
        <recommendedName>
            <fullName evidence="3">Phosphopantothenate--cysteine ligase</fullName>
            <ecNumber evidence="3">6.3.2.5</ecNumber>
        </recommendedName>
        <alternativeName>
            <fullName evidence="3">CoaB</fullName>
        </alternativeName>
        <alternativeName>
            <fullName evidence="3">Phosphopantothenoylcysteine synthetase</fullName>
            <shortName evidence="3">PPC synthetase</shortName>
            <shortName evidence="3">PPC-S</shortName>
        </alternativeName>
    </domain>
</protein>
<dbReference type="InterPro" id="IPR007085">
    <property type="entry name" value="DNA/pantothenate-metab_flavo_C"/>
</dbReference>
<feature type="domain" description="DNA/pantothenate metabolism flavoprotein C-terminal" evidence="6">
    <location>
        <begin position="185"/>
        <end position="394"/>
    </location>
</feature>
<keyword evidence="3" id="KW-0511">Multifunctional enzyme</keyword>
<dbReference type="InterPro" id="IPR035929">
    <property type="entry name" value="CoaB-like_sf"/>
</dbReference>
<reference evidence="7" key="1">
    <citation type="journal article" date="2021" name="PeerJ">
        <title>Extensive microbial diversity within the chicken gut microbiome revealed by metagenomics and culture.</title>
        <authorList>
            <person name="Gilroy R."/>
            <person name="Ravi A."/>
            <person name="Getino M."/>
            <person name="Pursley I."/>
            <person name="Horton D.L."/>
            <person name="Alikhan N.F."/>
            <person name="Baker D."/>
            <person name="Gharbi K."/>
            <person name="Hall N."/>
            <person name="Watson M."/>
            <person name="Adriaenssens E.M."/>
            <person name="Foster-Nyarko E."/>
            <person name="Jarju S."/>
            <person name="Secka A."/>
            <person name="Antonio M."/>
            <person name="Oren A."/>
            <person name="Chaudhuri R.R."/>
            <person name="La Ragione R."/>
            <person name="Hildebrand F."/>
            <person name="Pallen M.J."/>
        </authorList>
    </citation>
    <scope>NUCLEOTIDE SEQUENCE</scope>
    <source>
        <strain evidence="7">5933</strain>
    </source>
</reference>
<comment type="function">
    <text evidence="4">Catalyzes two steps in the biosynthesis of coenzyme A. In the first step cysteine is conjugated to 4'-phosphopantothenate to form 4-phosphopantothenoylcysteine, in the latter compound is decarboxylated to form 4'-phosphopantotheine.</text>
</comment>
<dbReference type="GO" id="GO:0015937">
    <property type="term" value="P:coenzyme A biosynthetic process"/>
    <property type="evidence" value="ECO:0007669"/>
    <property type="project" value="UniProtKB-UniRule"/>
</dbReference>
<comment type="cofactor">
    <cofactor evidence="3">
        <name>Mg(2+)</name>
        <dbReference type="ChEBI" id="CHEBI:18420"/>
    </cofactor>
</comment>
<feature type="binding site" evidence="3">
    <location>
        <position position="288"/>
    </location>
    <ligand>
        <name>CTP</name>
        <dbReference type="ChEBI" id="CHEBI:37563"/>
    </ligand>
</feature>
<evidence type="ECO:0000313" key="7">
    <source>
        <dbReference type="EMBL" id="HJC73284.1"/>
    </source>
</evidence>
<dbReference type="AlphaFoldDB" id="A0A9D2TKD0"/>
<evidence type="ECO:0000256" key="3">
    <source>
        <dbReference type="HAMAP-Rule" id="MF_02225"/>
    </source>
</evidence>
<reference evidence="7" key="2">
    <citation type="submission" date="2021-04" db="EMBL/GenBank/DDBJ databases">
        <authorList>
            <person name="Gilroy R."/>
        </authorList>
    </citation>
    <scope>NUCLEOTIDE SEQUENCE</scope>
    <source>
        <strain evidence="7">5933</strain>
    </source>
</reference>
<evidence type="ECO:0000313" key="8">
    <source>
        <dbReference type="Proteomes" id="UP000823918"/>
    </source>
</evidence>
<dbReference type="Gene3D" id="3.40.50.10300">
    <property type="entry name" value="CoaB-like"/>
    <property type="match status" value="1"/>
</dbReference>
<feature type="region of interest" description="Phosphopantothenoylcysteine decarboxylase" evidence="3">
    <location>
        <begin position="1"/>
        <end position="189"/>
    </location>
</feature>
<proteinExistence type="inferred from homology"/>
<feature type="binding site" evidence="3">
    <location>
        <position position="337"/>
    </location>
    <ligand>
        <name>CTP</name>
        <dbReference type="ChEBI" id="CHEBI:37563"/>
    </ligand>
</feature>
<evidence type="ECO:0000256" key="1">
    <source>
        <dbReference type="ARBA" id="ARBA00022793"/>
    </source>
</evidence>
<keyword evidence="3 4" id="KW-0285">Flavoprotein</keyword>
<dbReference type="NCBIfam" id="TIGR00521">
    <property type="entry name" value="coaBC_dfp"/>
    <property type="match status" value="1"/>
</dbReference>
<comment type="pathway">
    <text evidence="3 4">Cofactor biosynthesis; coenzyme A biosynthesis; CoA from (R)-pantothenate: step 3/5.</text>
</comment>
<feature type="binding site" evidence="3">
    <location>
        <position position="341"/>
    </location>
    <ligand>
        <name>CTP</name>
        <dbReference type="ChEBI" id="CHEBI:37563"/>
    </ligand>
</feature>
<dbReference type="GO" id="GO:0071513">
    <property type="term" value="C:phosphopantothenoylcysteine decarboxylase complex"/>
    <property type="evidence" value="ECO:0007669"/>
    <property type="project" value="TreeGrafter"/>
</dbReference>
<dbReference type="GO" id="GO:0004633">
    <property type="term" value="F:phosphopantothenoylcysteine decarboxylase activity"/>
    <property type="evidence" value="ECO:0007669"/>
    <property type="project" value="UniProtKB-UniRule"/>
</dbReference>
<evidence type="ECO:0000259" key="5">
    <source>
        <dbReference type="Pfam" id="PF02441"/>
    </source>
</evidence>
<dbReference type="InterPro" id="IPR003382">
    <property type="entry name" value="Flavoprotein"/>
</dbReference>
<organism evidence="7 8">
    <name type="scientific">Candidatus Ruthenibacterium merdavium</name>
    <dbReference type="NCBI Taxonomy" id="2838752"/>
    <lineage>
        <taxon>Bacteria</taxon>
        <taxon>Bacillati</taxon>
        <taxon>Bacillota</taxon>
        <taxon>Clostridia</taxon>
        <taxon>Eubacteriales</taxon>
        <taxon>Oscillospiraceae</taxon>
        <taxon>Ruthenibacterium</taxon>
    </lineage>
</organism>
<keyword evidence="1 3" id="KW-0210">Decarboxylase</keyword>
<dbReference type="GO" id="GO:0046872">
    <property type="term" value="F:metal ion binding"/>
    <property type="evidence" value="ECO:0007669"/>
    <property type="project" value="UniProtKB-KW"/>
</dbReference>
<dbReference type="HAMAP" id="MF_02225">
    <property type="entry name" value="CoaBC"/>
    <property type="match status" value="1"/>
</dbReference>
<feature type="region of interest" description="Phosphopantothenate--cysteine ligase" evidence="3">
    <location>
        <begin position="190"/>
        <end position="398"/>
    </location>
</feature>
<gene>
    <name evidence="3 7" type="primary">coaBC</name>
    <name evidence="7" type="ORF">H9698_10915</name>
</gene>
<keyword evidence="3 4" id="KW-0436">Ligase</keyword>
<name>A0A9D2TKD0_9FIRM</name>
<comment type="catalytic activity">
    <reaction evidence="3 4">
        <text>N-[(R)-4-phosphopantothenoyl]-L-cysteine + H(+) = (R)-4'-phosphopantetheine + CO2</text>
        <dbReference type="Rhea" id="RHEA:16793"/>
        <dbReference type="ChEBI" id="CHEBI:15378"/>
        <dbReference type="ChEBI" id="CHEBI:16526"/>
        <dbReference type="ChEBI" id="CHEBI:59458"/>
        <dbReference type="ChEBI" id="CHEBI:61723"/>
        <dbReference type="EC" id="4.1.1.36"/>
    </reaction>
</comment>
<feature type="active site" description="Proton donor" evidence="3">
    <location>
        <position position="157"/>
    </location>
</feature>
<dbReference type="SUPFAM" id="SSF102645">
    <property type="entry name" value="CoaB-like"/>
    <property type="match status" value="1"/>
</dbReference>
<feature type="binding site" evidence="3">
    <location>
        <position position="323"/>
    </location>
    <ligand>
        <name>CTP</name>
        <dbReference type="ChEBI" id="CHEBI:37563"/>
    </ligand>
</feature>
<evidence type="ECO:0000256" key="2">
    <source>
        <dbReference type="ARBA" id="ARBA00023239"/>
    </source>
</evidence>
<accession>A0A9D2TKD0</accession>
<feature type="binding site" evidence="3">
    <location>
        <position position="278"/>
    </location>
    <ligand>
        <name>CTP</name>
        <dbReference type="ChEBI" id="CHEBI:37563"/>
    </ligand>
</feature>
<dbReference type="InterPro" id="IPR005252">
    <property type="entry name" value="CoaBC"/>
</dbReference>
<dbReference type="EMBL" id="DWWA01000054">
    <property type="protein sequence ID" value="HJC73284.1"/>
    <property type="molecule type" value="Genomic_DNA"/>
</dbReference>
<dbReference type="GO" id="GO:0010181">
    <property type="term" value="F:FMN binding"/>
    <property type="evidence" value="ECO:0007669"/>
    <property type="project" value="UniProtKB-UniRule"/>
</dbReference>
<dbReference type="Proteomes" id="UP000823918">
    <property type="component" value="Unassembled WGS sequence"/>
</dbReference>
<dbReference type="Pfam" id="PF04127">
    <property type="entry name" value="DFP"/>
    <property type="match status" value="1"/>
</dbReference>
<dbReference type="PANTHER" id="PTHR14359:SF6">
    <property type="entry name" value="PHOSPHOPANTOTHENOYLCYSTEINE DECARBOXYLASE"/>
    <property type="match status" value="1"/>
</dbReference>